<organism evidence="9 10">
    <name type="scientific">Sinorhizobium garamanticum</name>
    <dbReference type="NCBI Taxonomy" id="680247"/>
    <lineage>
        <taxon>Bacteria</taxon>
        <taxon>Pseudomonadati</taxon>
        <taxon>Pseudomonadota</taxon>
        <taxon>Alphaproteobacteria</taxon>
        <taxon>Hyphomicrobiales</taxon>
        <taxon>Rhizobiaceae</taxon>
        <taxon>Sinorhizobium/Ensifer group</taxon>
        <taxon>Sinorhizobium</taxon>
    </lineage>
</organism>
<evidence type="ECO:0000256" key="4">
    <source>
        <dbReference type="ARBA" id="ARBA00022808"/>
    </source>
</evidence>
<feature type="binding site" evidence="7">
    <location>
        <position position="89"/>
    </location>
    <ligand>
        <name>4-imidazolone-5-propanoate</name>
        <dbReference type="ChEBI" id="CHEBI:77893"/>
    </ligand>
</feature>
<feature type="binding site" evidence="7">
    <location>
        <position position="152"/>
    </location>
    <ligand>
        <name>4-imidazolone-5-propanoate</name>
        <dbReference type="ChEBI" id="CHEBI:77893"/>
    </ligand>
</feature>
<feature type="binding site" evidence="7">
    <location>
        <position position="185"/>
    </location>
    <ligand>
        <name>4-imidazolone-5-propanoate</name>
        <dbReference type="ChEBI" id="CHEBI:77893"/>
    </ligand>
</feature>
<dbReference type="GO" id="GO:0050480">
    <property type="term" value="F:imidazolonepropionase activity"/>
    <property type="evidence" value="ECO:0007669"/>
    <property type="project" value="UniProtKB-EC"/>
</dbReference>
<dbReference type="InterPro" id="IPR032466">
    <property type="entry name" value="Metal_Hydrolase"/>
</dbReference>
<dbReference type="PANTHER" id="PTHR42752">
    <property type="entry name" value="IMIDAZOLONEPROPIONASE"/>
    <property type="match status" value="1"/>
</dbReference>
<comment type="subcellular location">
    <subcellularLocation>
        <location evidence="7">Cytoplasm</location>
    </subcellularLocation>
</comment>
<feature type="binding site" evidence="7">
    <location>
        <position position="253"/>
    </location>
    <ligand>
        <name>4-imidazolone-5-propanoate</name>
        <dbReference type="ChEBI" id="CHEBI:77893"/>
    </ligand>
</feature>
<dbReference type="Pfam" id="PF01979">
    <property type="entry name" value="Amidohydro_1"/>
    <property type="match status" value="1"/>
</dbReference>
<dbReference type="Gene3D" id="3.20.20.140">
    <property type="entry name" value="Metal-dependent hydrolases"/>
    <property type="match status" value="1"/>
</dbReference>
<keyword evidence="3 7" id="KW-0378">Hydrolase</keyword>
<evidence type="ECO:0000256" key="6">
    <source>
        <dbReference type="ARBA" id="ARBA00023004"/>
    </source>
</evidence>
<sequence>MDGNRSASSGKTSLWRNARLATLREDMGPLGIIENGAVATRGDRIIYAGSENDLPADLSRADQVFNCEGRWMTPALIDCHTHIVHGGNRAREFQLRLEGATYEEIARAGGGIASTVKATNALSVEELVRAALPRLDTLLGEGVATVEVKSGYGLNIEAELKMLRAARRLQELRPVRIVTSYLAAHATPPEYKGRNGDYIADVVLPGLESAHAEGLVDAVDGFCEGIAFSPAEIGRVFDAAKALGLSVKLHAEQLSDLGGAKLAASYGALSADHLEYLDAEGAAALAKAGTVAVLLPGAFYTLRERQLPPVEALRAAGTRIAIATDCNPGTSPLTSVLLTMNMSATLFRLTVGECLAGVTREAARALGILDKTGTIEVGKFADLAIWNIDEPAELIYRIGFNPLHQRIFGGERIGQ</sequence>
<dbReference type="EC" id="3.5.2.7" evidence="1 7"/>
<dbReference type="InterPro" id="IPR006680">
    <property type="entry name" value="Amidohydro-rel"/>
</dbReference>
<keyword evidence="10" id="KW-1185">Reference proteome</keyword>
<proteinExistence type="inferred from homology"/>
<evidence type="ECO:0000313" key="10">
    <source>
        <dbReference type="Proteomes" id="UP001229355"/>
    </source>
</evidence>
<gene>
    <name evidence="7 9" type="primary">hutI</name>
    <name evidence="9" type="ORF">PZN02_004003</name>
</gene>
<evidence type="ECO:0000256" key="7">
    <source>
        <dbReference type="HAMAP-Rule" id="MF_00372"/>
    </source>
</evidence>
<feature type="binding site" evidence="7">
    <location>
        <position position="325"/>
    </location>
    <ligand>
        <name>Zn(2+)</name>
        <dbReference type="ChEBI" id="CHEBI:29105"/>
    </ligand>
</feature>
<dbReference type="InterPro" id="IPR005920">
    <property type="entry name" value="HutI"/>
</dbReference>
<dbReference type="CDD" id="cd01296">
    <property type="entry name" value="Imidazolone-5PH"/>
    <property type="match status" value="1"/>
</dbReference>
<feature type="domain" description="Amidohydrolase-related" evidence="8">
    <location>
        <begin position="72"/>
        <end position="388"/>
    </location>
</feature>
<evidence type="ECO:0000256" key="5">
    <source>
        <dbReference type="ARBA" id="ARBA00022833"/>
    </source>
</evidence>
<accession>A0ABY8DNF4</accession>
<evidence type="ECO:0000313" key="9">
    <source>
        <dbReference type="EMBL" id="WEX90461.1"/>
    </source>
</evidence>
<dbReference type="HAMAP" id="MF_00372">
    <property type="entry name" value="HutI"/>
    <property type="match status" value="1"/>
</dbReference>
<keyword evidence="2 7" id="KW-0479">Metal-binding</keyword>
<dbReference type="PANTHER" id="PTHR42752:SF1">
    <property type="entry name" value="IMIDAZOLONEPROPIONASE-RELATED"/>
    <property type="match status" value="1"/>
</dbReference>
<feature type="binding site" evidence="7">
    <location>
        <position position="325"/>
    </location>
    <ligand>
        <name>Fe(3+)</name>
        <dbReference type="ChEBI" id="CHEBI:29034"/>
    </ligand>
</feature>
<dbReference type="EMBL" id="CP120374">
    <property type="protein sequence ID" value="WEX90461.1"/>
    <property type="molecule type" value="Genomic_DNA"/>
</dbReference>
<feature type="binding site" evidence="7">
    <location>
        <position position="152"/>
    </location>
    <ligand>
        <name>N-formimidoyl-L-glutamate</name>
        <dbReference type="ChEBI" id="CHEBI:58928"/>
    </ligand>
</feature>
<feature type="binding site" evidence="7">
    <location>
        <position position="80"/>
    </location>
    <ligand>
        <name>Zn(2+)</name>
        <dbReference type="ChEBI" id="CHEBI:29105"/>
    </ligand>
</feature>
<name>A0ABY8DNF4_9HYPH</name>
<feature type="binding site" evidence="7">
    <location>
        <position position="327"/>
    </location>
    <ligand>
        <name>N-formimidoyl-L-glutamate</name>
        <dbReference type="ChEBI" id="CHEBI:58928"/>
    </ligand>
</feature>
<dbReference type="NCBIfam" id="TIGR01224">
    <property type="entry name" value="hutI"/>
    <property type="match status" value="1"/>
</dbReference>
<comment type="similarity">
    <text evidence="7">Belongs to the metallo-dependent hydrolases superfamily. HutI family.</text>
</comment>
<dbReference type="InterPro" id="IPR011059">
    <property type="entry name" value="Metal-dep_hydrolase_composite"/>
</dbReference>
<feature type="binding site" evidence="7">
    <location>
        <position position="250"/>
    </location>
    <ligand>
        <name>Fe(3+)</name>
        <dbReference type="ChEBI" id="CHEBI:29034"/>
    </ligand>
</feature>
<feature type="binding site" evidence="7">
    <location>
        <position position="80"/>
    </location>
    <ligand>
        <name>Fe(3+)</name>
        <dbReference type="ChEBI" id="CHEBI:29034"/>
    </ligand>
</feature>
<evidence type="ECO:0000256" key="1">
    <source>
        <dbReference type="ARBA" id="ARBA00012864"/>
    </source>
</evidence>
<comment type="cofactor">
    <cofactor evidence="7">
        <name>Zn(2+)</name>
        <dbReference type="ChEBI" id="CHEBI:29105"/>
    </cofactor>
    <cofactor evidence="7">
        <name>Fe(3+)</name>
        <dbReference type="ChEBI" id="CHEBI:29034"/>
    </cofactor>
    <text evidence="7">Binds 1 zinc or iron ion per subunit.</text>
</comment>
<dbReference type="Proteomes" id="UP001229355">
    <property type="component" value="Chromosome 2"/>
</dbReference>
<keyword evidence="6 7" id="KW-0408">Iron</keyword>
<evidence type="ECO:0000256" key="2">
    <source>
        <dbReference type="ARBA" id="ARBA00022723"/>
    </source>
</evidence>
<comment type="pathway">
    <text evidence="7">Amino-acid degradation; L-histidine degradation into L-glutamate; N-formimidoyl-L-glutamate from L-histidine: step 3/3.</text>
</comment>
<feature type="binding site" evidence="7">
    <location>
        <position position="250"/>
    </location>
    <ligand>
        <name>Zn(2+)</name>
        <dbReference type="ChEBI" id="CHEBI:29105"/>
    </ligand>
</feature>
<dbReference type="RefSeq" id="WP_280662425.1">
    <property type="nucleotide sequence ID" value="NZ_CP120374.1"/>
</dbReference>
<feature type="binding site" evidence="7">
    <location>
        <position position="330"/>
    </location>
    <ligand>
        <name>4-imidazolone-5-propanoate</name>
        <dbReference type="ChEBI" id="CHEBI:77893"/>
    </ligand>
</feature>
<dbReference type="Gene3D" id="2.30.40.10">
    <property type="entry name" value="Urease, subunit C, domain 1"/>
    <property type="match status" value="1"/>
</dbReference>
<reference evidence="9 10" key="1">
    <citation type="submission" date="2023-03" db="EMBL/GenBank/DDBJ databases">
        <authorList>
            <person name="Kaur S."/>
            <person name="Espinosa-Saiz D."/>
            <person name="Velazquez E."/>
            <person name="Menendez E."/>
            <person name="diCenzo G.C."/>
        </authorList>
    </citation>
    <scope>NUCLEOTIDE SEQUENCE [LARGE SCALE GENOMIC DNA]</scope>
    <source>
        <strain evidence="9 10">LMG 24692</strain>
    </source>
</reference>
<keyword evidence="4 7" id="KW-0369">Histidine metabolism</keyword>
<comment type="function">
    <text evidence="7">Catalyzes the hydrolytic cleavage of the carbon-nitrogen bond in imidazolone-5-propanoate to yield N-formimidoyl-L-glutamate. It is the third step in the universal histidine degradation pathway.</text>
</comment>
<feature type="binding site" evidence="7">
    <location>
        <position position="82"/>
    </location>
    <ligand>
        <name>Zn(2+)</name>
        <dbReference type="ChEBI" id="CHEBI:29105"/>
    </ligand>
</feature>
<feature type="binding site" evidence="7">
    <location>
        <position position="329"/>
    </location>
    <ligand>
        <name>N-formimidoyl-L-glutamate</name>
        <dbReference type="ChEBI" id="CHEBI:58928"/>
    </ligand>
</feature>
<dbReference type="SUPFAM" id="SSF51338">
    <property type="entry name" value="Composite domain of metallo-dependent hydrolases"/>
    <property type="match status" value="1"/>
</dbReference>
<evidence type="ECO:0000259" key="8">
    <source>
        <dbReference type="Pfam" id="PF01979"/>
    </source>
</evidence>
<keyword evidence="5 7" id="KW-0862">Zinc</keyword>
<evidence type="ECO:0000256" key="3">
    <source>
        <dbReference type="ARBA" id="ARBA00022801"/>
    </source>
</evidence>
<comment type="catalytic activity">
    <reaction evidence="7">
        <text>4-imidazolone-5-propanoate + H2O = N-formimidoyl-L-glutamate</text>
        <dbReference type="Rhea" id="RHEA:23660"/>
        <dbReference type="ChEBI" id="CHEBI:15377"/>
        <dbReference type="ChEBI" id="CHEBI:58928"/>
        <dbReference type="ChEBI" id="CHEBI:77893"/>
        <dbReference type="EC" id="3.5.2.7"/>
    </reaction>
</comment>
<keyword evidence="7" id="KW-0963">Cytoplasm</keyword>
<feature type="binding site" evidence="7">
    <location>
        <position position="82"/>
    </location>
    <ligand>
        <name>Fe(3+)</name>
        <dbReference type="ChEBI" id="CHEBI:29034"/>
    </ligand>
</feature>
<protein>
    <recommendedName>
        <fullName evidence="1 7">Imidazolonepropionase</fullName>
        <ecNumber evidence="1 7">3.5.2.7</ecNumber>
    </recommendedName>
    <alternativeName>
        <fullName evidence="7">Imidazolone-5-propionate hydrolase</fullName>
    </alternativeName>
</protein>
<dbReference type="SUPFAM" id="SSF51556">
    <property type="entry name" value="Metallo-dependent hydrolases"/>
    <property type="match status" value="1"/>
</dbReference>